<protein>
    <submittedName>
        <fullName evidence="1">Uncharacterized protein</fullName>
    </submittedName>
</protein>
<evidence type="ECO:0000313" key="1">
    <source>
        <dbReference type="EMBL" id="MFJ2820421.1"/>
    </source>
</evidence>
<sequence>MTSLTIEFTVRPDQGDPSGFDLGDMLWRGSLGEARSAGHVPDQGMMIYLSVIELMDCLDGLLKGRIRTAAFTGVDTSFGLAFRLTRGGISVATRSGAVALVSPAELSRTILAAAEELACLHLDSLPSDGVSDDYGAALRKFRLTGNAC</sequence>
<keyword evidence="2" id="KW-1185">Reference proteome</keyword>
<comment type="caution">
    <text evidence="1">The sequence shown here is derived from an EMBL/GenBank/DDBJ whole genome shotgun (WGS) entry which is preliminary data.</text>
</comment>
<accession>A0ABW8EEB6</accession>
<evidence type="ECO:0000313" key="2">
    <source>
        <dbReference type="Proteomes" id="UP001617351"/>
    </source>
</evidence>
<gene>
    <name evidence="1" type="ORF">ACIO7M_04790</name>
</gene>
<name>A0ABW8EEB6_STRT5</name>
<reference evidence="1 2" key="1">
    <citation type="submission" date="2024-10" db="EMBL/GenBank/DDBJ databases">
        <title>The Natural Products Discovery Center: Release of the First 8490 Sequenced Strains for Exploring Actinobacteria Biosynthetic Diversity.</title>
        <authorList>
            <person name="Kalkreuter E."/>
            <person name="Kautsar S.A."/>
            <person name="Yang D."/>
            <person name="Bader C.D."/>
            <person name="Teijaro C.N."/>
            <person name="Fluegel L."/>
            <person name="Davis C.M."/>
            <person name="Simpson J.R."/>
            <person name="Lauterbach L."/>
            <person name="Steele A.D."/>
            <person name="Gui C."/>
            <person name="Meng S."/>
            <person name="Li G."/>
            <person name="Viehrig K."/>
            <person name="Ye F."/>
            <person name="Su P."/>
            <person name="Kiefer A.F."/>
            <person name="Nichols A."/>
            <person name="Cepeda A.J."/>
            <person name="Yan W."/>
            <person name="Fan B."/>
            <person name="Jiang Y."/>
            <person name="Adhikari A."/>
            <person name="Zheng C.-J."/>
            <person name="Schuster L."/>
            <person name="Cowan T.M."/>
            <person name="Smanski M.J."/>
            <person name="Chevrette M.G."/>
            <person name="De Carvalho L.P.S."/>
            <person name="Shen B."/>
        </authorList>
    </citation>
    <scope>NUCLEOTIDE SEQUENCE [LARGE SCALE GENOMIC DNA]</scope>
    <source>
        <strain evidence="1 2">NPDC087220</strain>
    </source>
</reference>
<dbReference type="RefSeq" id="WP_365505558.1">
    <property type="nucleotide sequence ID" value="NZ_JBFANW010000056.1"/>
</dbReference>
<proteinExistence type="predicted"/>
<dbReference type="EMBL" id="JBIUYY010000002">
    <property type="protein sequence ID" value="MFJ2820421.1"/>
    <property type="molecule type" value="Genomic_DNA"/>
</dbReference>
<dbReference type="Proteomes" id="UP001617351">
    <property type="component" value="Unassembled WGS sequence"/>
</dbReference>
<organism evidence="1 2">
    <name type="scientific">Streptomyces toxytricini</name>
    <name type="common">Actinomyces toxytricini</name>
    <dbReference type="NCBI Taxonomy" id="67369"/>
    <lineage>
        <taxon>Bacteria</taxon>
        <taxon>Bacillati</taxon>
        <taxon>Actinomycetota</taxon>
        <taxon>Actinomycetes</taxon>
        <taxon>Kitasatosporales</taxon>
        <taxon>Streptomycetaceae</taxon>
        <taxon>Streptomyces</taxon>
    </lineage>
</organism>